<evidence type="ECO:0000256" key="1">
    <source>
        <dbReference type="ARBA" id="ARBA00023239"/>
    </source>
</evidence>
<dbReference type="GO" id="GO:0016829">
    <property type="term" value="F:lyase activity"/>
    <property type="evidence" value="ECO:0007669"/>
    <property type="project" value="UniProtKB-KW"/>
</dbReference>
<dbReference type="EMBL" id="JACQRX010000381">
    <property type="protein sequence ID" value="MBI4252530.1"/>
    <property type="molecule type" value="Genomic_DNA"/>
</dbReference>
<protein>
    <recommendedName>
        <fullName evidence="4">Beta-hydroxyacyl-ACP dehydratase</fullName>
    </recommendedName>
</protein>
<dbReference type="PANTHER" id="PTHR30272">
    <property type="entry name" value="3-HYDROXYACYL-[ACYL-CARRIER-PROTEIN] DEHYDRATASE"/>
    <property type="match status" value="1"/>
</dbReference>
<dbReference type="InterPro" id="IPR029069">
    <property type="entry name" value="HotDog_dom_sf"/>
</dbReference>
<proteinExistence type="predicted"/>
<dbReference type="SUPFAM" id="SSF54637">
    <property type="entry name" value="Thioesterase/thiol ester dehydrase-isomerase"/>
    <property type="match status" value="1"/>
</dbReference>
<dbReference type="PANTHER" id="PTHR30272:SF1">
    <property type="entry name" value="3-HYDROXYACYL-[ACYL-CARRIER-PROTEIN] DEHYDRATASE"/>
    <property type="match status" value="1"/>
</dbReference>
<evidence type="ECO:0000313" key="3">
    <source>
        <dbReference type="Proteomes" id="UP000752292"/>
    </source>
</evidence>
<dbReference type="Gene3D" id="3.10.129.10">
    <property type="entry name" value="Hotdog Thioesterase"/>
    <property type="match status" value="1"/>
</dbReference>
<dbReference type="Proteomes" id="UP000752292">
    <property type="component" value="Unassembled WGS sequence"/>
</dbReference>
<comment type="caution">
    <text evidence="2">The sequence shown here is derived from an EMBL/GenBank/DDBJ whole genome shotgun (WGS) entry which is preliminary data.</text>
</comment>
<organism evidence="2 3">
    <name type="scientific">Tectimicrobiota bacterium</name>
    <dbReference type="NCBI Taxonomy" id="2528274"/>
    <lineage>
        <taxon>Bacteria</taxon>
        <taxon>Pseudomonadati</taxon>
        <taxon>Nitrospinota/Tectimicrobiota group</taxon>
        <taxon>Candidatus Tectimicrobiota</taxon>
    </lineage>
</organism>
<reference evidence="2" key="1">
    <citation type="submission" date="2020-07" db="EMBL/GenBank/DDBJ databases">
        <title>Huge and variable diversity of episymbiotic CPR bacteria and DPANN archaea in groundwater ecosystems.</title>
        <authorList>
            <person name="He C.Y."/>
            <person name="Keren R."/>
            <person name="Whittaker M."/>
            <person name="Farag I.F."/>
            <person name="Doudna J."/>
            <person name="Cate J.H.D."/>
            <person name="Banfield J.F."/>
        </authorList>
    </citation>
    <scope>NUCLEOTIDE SEQUENCE</scope>
    <source>
        <strain evidence="2">NC_groundwater_1370_Ag_S-0.2um_69_93</strain>
    </source>
</reference>
<dbReference type="InterPro" id="IPR013114">
    <property type="entry name" value="FabA_FabZ"/>
</dbReference>
<dbReference type="AlphaFoldDB" id="A0A932ZXT2"/>
<gene>
    <name evidence="2" type="ORF">HY618_08730</name>
</gene>
<name>A0A932ZXT2_UNCTE</name>
<keyword evidence="1" id="KW-0456">Lyase</keyword>
<accession>A0A932ZXT2</accession>
<evidence type="ECO:0000313" key="2">
    <source>
        <dbReference type="EMBL" id="MBI4252530.1"/>
    </source>
</evidence>
<evidence type="ECO:0008006" key="4">
    <source>
        <dbReference type="Google" id="ProtNLM"/>
    </source>
</evidence>
<sequence>MRFLFFDRVLEAERGKRIRAVKAFPLSEPFLTGHFSRAPRVPGALLLEAMCQAAGWLVLYSYGYEVSCVISLAEDVRLAPDLRPGAAVEITGEILDTNKRASLCRARVEEGGGVIASAGRLIFPHFPAADPADLERRFRAYGWLDGLPAQEKG</sequence>
<dbReference type="Pfam" id="PF07977">
    <property type="entry name" value="FabA"/>
    <property type="match status" value="1"/>
</dbReference>